<feature type="domain" description="EF-hand" evidence="3">
    <location>
        <begin position="56"/>
        <end position="91"/>
    </location>
</feature>
<evidence type="ECO:0000313" key="5">
    <source>
        <dbReference type="Proteomes" id="UP000064243"/>
    </source>
</evidence>
<dbReference type="InterPro" id="IPR018247">
    <property type="entry name" value="EF_Hand_1_Ca_BS"/>
</dbReference>
<dbReference type="InterPro" id="IPR011992">
    <property type="entry name" value="EF-hand-dom_pair"/>
</dbReference>
<name>A0A106BJP8_THIDE</name>
<dbReference type="SUPFAM" id="SSF47473">
    <property type="entry name" value="EF-hand"/>
    <property type="match status" value="1"/>
</dbReference>
<reference evidence="4 5" key="1">
    <citation type="journal article" date="2015" name="Appl. Environ. Microbiol.">
        <title>Aerobic and Anaerobic Thiosulfate Oxidation by a Cold-Adapted, Subglacial Chemoautotroph.</title>
        <authorList>
            <person name="Harrold Z.R."/>
            <person name="Skidmore M.L."/>
            <person name="Hamilton T.L."/>
            <person name="Desch L."/>
            <person name="Amada K."/>
            <person name="van Gelder W."/>
            <person name="Glover K."/>
            <person name="Roden E.E."/>
            <person name="Boyd E.S."/>
        </authorList>
    </citation>
    <scope>NUCLEOTIDE SEQUENCE [LARGE SCALE GENOMIC DNA]</scope>
    <source>
        <strain evidence="4 5">RG</strain>
    </source>
</reference>
<dbReference type="PROSITE" id="PS50222">
    <property type="entry name" value="EF_HAND_2"/>
    <property type="match status" value="1"/>
</dbReference>
<dbReference type="GO" id="GO:0005509">
    <property type="term" value="F:calcium ion binding"/>
    <property type="evidence" value="ECO:0007669"/>
    <property type="project" value="InterPro"/>
</dbReference>
<dbReference type="Gene3D" id="1.10.238.10">
    <property type="entry name" value="EF-hand"/>
    <property type="match status" value="1"/>
</dbReference>
<dbReference type="CDD" id="cd00051">
    <property type="entry name" value="EFh"/>
    <property type="match status" value="1"/>
</dbReference>
<evidence type="ECO:0000256" key="2">
    <source>
        <dbReference type="SAM" id="SignalP"/>
    </source>
</evidence>
<sequence length="112" mass="12109">MKSGIRRIQTQLAALLLGVAMLPAYAGDRKGMPESDMSFKDVDTNKDGYLSLEEFKDKSMDDLAFRAADINGDGQVDPGEFDRYLARKAGDQSRPESGPGGQPKPAQPAPGY</sequence>
<dbReference type="SMART" id="SM00054">
    <property type="entry name" value="EFh"/>
    <property type="match status" value="2"/>
</dbReference>
<gene>
    <name evidence="4" type="ORF">ABW22_13580</name>
</gene>
<accession>A0A106BJP8</accession>
<feature type="chain" id="PRO_5007125633" description="EF-hand domain-containing protein" evidence="2">
    <location>
        <begin position="27"/>
        <end position="112"/>
    </location>
</feature>
<dbReference type="OrthoDB" id="5461251at2"/>
<dbReference type="InterPro" id="IPR002048">
    <property type="entry name" value="EF_hand_dom"/>
</dbReference>
<organism evidence="4 5">
    <name type="scientific">Thiobacillus denitrificans</name>
    <dbReference type="NCBI Taxonomy" id="36861"/>
    <lineage>
        <taxon>Bacteria</taxon>
        <taxon>Pseudomonadati</taxon>
        <taxon>Pseudomonadota</taxon>
        <taxon>Betaproteobacteria</taxon>
        <taxon>Nitrosomonadales</taxon>
        <taxon>Thiobacillaceae</taxon>
        <taxon>Thiobacillus</taxon>
    </lineage>
</organism>
<feature type="compositionally biased region" description="Basic and acidic residues" evidence="1">
    <location>
        <begin position="85"/>
        <end position="94"/>
    </location>
</feature>
<comment type="caution">
    <text evidence="4">The sequence shown here is derived from an EMBL/GenBank/DDBJ whole genome shotgun (WGS) entry which is preliminary data.</text>
</comment>
<dbReference type="PROSITE" id="PS00018">
    <property type="entry name" value="EF_HAND_1"/>
    <property type="match status" value="1"/>
</dbReference>
<keyword evidence="2" id="KW-0732">Signal</keyword>
<evidence type="ECO:0000256" key="1">
    <source>
        <dbReference type="SAM" id="MobiDB-lite"/>
    </source>
</evidence>
<evidence type="ECO:0000313" key="4">
    <source>
        <dbReference type="EMBL" id="KVW93729.1"/>
    </source>
</evidence>
<evidence type="ECO:0000259" key="3">
    <source>
        <dbReference type="PROSITE" id="PS50222"/>
    </source>
</evidence>
<feature type="region of interest" description="Disordered" evidence="1">
    <location>
        <begin position="85"/>
        <end position="112"/>
    </location>
</feature>
<feature type="signal peptide" evidence="2">
    <location>
        <begin position="1"/>
        <end position="26"/>
    </location>
</feature>
<proteinExistence type="predicted"/>
<dbReference type="EMBL" id="LDUG01000039">
    <property type="protein sequence ID" value="KVW93729.1"/>
    <property type="molecule type" value="Genomic_DNA"/>
</dbReference>
<keyword evidence="5" id="KW-1185">Reference proteome</keyword>
<dbReference type="AlphaFoldDB" id="A0A106BJP8"/>
<dbReference type="Proteomes" id="UP000064243">
    <property type="component" value="Unassembled WGS sequence"/>
</dbReference>
<dbReference type="PATRIC" id="fig|36861.3.peg.2507"/>
<dbReference type="Pfam" id="PF13202">
    <property type="entry name" value="EF-hand_5"/>
    <property type="match status" value="2"/>
</dbReference>
<protein>
    <recommendedName>
        <fullName evidence="3">EF-hand domain-containing protein</fullName>
    </recommendedName>
</protein>
<dbReference type="RefSeq" id="WP_059757770.1">
    <property type="nucleotide sequence ID" value="NZ_LDUG01000039.1"/>
</dbReference>